<dbReference type="Pfam" id="PF00202">
    <property type="entry name" value="Aminotran_3"/>
    <property type="match status" value="1"/>
</dbReference>
<dbReference type="InterPro" id="IPR049704">
    <property type="entry name" value="Aminotrans_3_PPA_site"/>
</dbReference>
<evidence type="ECO:0000256" key="2">
    <source>
        <dbReference type="ARBA" id="ARBA00022898"/>
    </source>
</evidence>
<evidence type="ECO:0000313" key="4">
    <source>
        <dbReference type="EMBL" id="MFC1435362.1"/>
    </source>
</evidence>
<dbReference type="RefSeq" id="WP_380558382.1">
    <property type="nucleotide sequence ID" value="NZ_JBHEZY010000018.1"/>
</dbReference>
<keyword evidence="4" id="KW-0808">Transferase</keyword>
<evidence type="ECO:0000256" key="1">
    <source>
        <dbReference type="ARBA" id="ARBA00008954"/>
    </source>
</evidence>
<dbReference type="CDD" id="cd00610">
    <property type="entry name" value="OAT_like"/>
    <property type="match status" value="1"/>
</dbReference>
<protein>
    <submittedName>
        <fullName evidence="4">Aspartate aminotransferase family protein</fullName>
    </submittedName>
</protein>
<comment type="caution">
    <text evidence="4">The sequence shown here is derived from an EMBL/GenBank/DDBJ whole genome shotgun (WGS) entry which is preliminary data.</text>
</comment>
<dbReference type="PANTHER" id="PTHR43094">
    <property type="entry name" value="AMINOTRANSFERASE"/>
    <property type="match status" value="1"/>
</dbReference>
<dbReference type="InterPro" id="IPR015424">
    <property type="entry name" value="PyrdxlP-dep_Trfase"/>
</dbReference>
<dbReference type="PROSITE" id="PS00600">
    <property type="entry name" value="AA_TRANSFER_CLASS_3"/>
    <property type="match status" value="1"/>
</dbReference>
<organism evidence="4 5">
    <name type="scientific">Streptacidiphilus alkalitolerans</name>
    <dbReference type="NCBI Taxonomy" id="3342712"/>
    <lineage>
        <taxon>Bacteria</taxon>
        <taxon>Bacillati</taxon>
        <taxon>Actinomycetota</taxon>
        <taxon>Actinomycetes</taxon>
        <taxon>Kitasatosporales</taxon>
        <taxon>Streptomycetaceae</taxon>
        <taxon>Streptacidiphilus</taxon>
    </lineage>
</organism>
<dbReference type="GO" id="GO:0008483">
    <property type="term" value="F:transaminase activity"/>
    <property type="evidence" value="ECO:0007669"/>
    <property type="project" value="UniProtKB-KW"/>
</dbReference>
<dbReference type="InterPro" id="IPR015422">
    <property type="entry name" value="PyrdxlP-dep_Trfase_small"/>
</dbReference>
<dbReference type="PIRSF" id="PIRSF000521">
    <property type="entry name" value="Transaminase_4ab_Lys_Orn"/>
    <property type="match status" value="1"/>
</dbReference>
<evidence type="ECO:0000313" key="5">
    <source>
        <dbReference type="Proteomes" id="UP001592530"/>
    </source>
</evidence>
<sequence length="421" mass="44050">MDPGQQRLVLVGGSGSSVVDDVGRSYLDLRAGTLNATVGYGHPTVVRALSRQAAVLMTWDLAEVTTEPAALLAERIADLLPDGLSRTLLCNSGSEATEAAVKIARQWHELNRRPERTWVLSFGDGYHGATALGIATTSSPFRREGAGPLPGGFAHLDTPRCTVCLTEPGHAGDCEIPGPARWEEQMLRLGPDRIAAVLVEPVLSVGGVIVPPPGHLRGLRDLCEKYGIVLICDEVATGFGRTGRWFGFEHELGPQAGPDIVTTAKGLAGGYAPLSAVTVRQDIYQAFAKDPLLGGLRHGHTTGGHATACAAALAVLDVVRDQDLVRAAADRGAQLLRGLQPLRRFDGVREVRGRGLLVGVEMVSLQAAADVAAAAHARGVLVRHFGPVLTLAPPLVITEQEIAAGVAAVTDAVAAAVGGQR</sequence>
<keyword evidence="2 3" id="KW-0663">Pyridoxal phosphate</keyword>
<gene>
    <name evidence="4" type="ORF">ACEZDB_32450</name>
</gene>
<dbReference type="Gene3D" id="3.90.1150.10">
    <property type="entry name" value="Aspartate Aminotransferase, domain 1"/>
    <property type="match status" value="1"/>
</dbReference>
<dbReference type="SUPFAM" id="SSF53383">
    <property type="entry name" value="PLP-dependent transferases"/>
    <property type="match status" value="1"/>
</dbReference>
<reference evidence="4 5" key="1">
    <citation type="submission" date="2024-09" db="EMBL/GenBank/DDBJ databases">
        <authorList>
            <person name="Lee S.D."/>
        </authorList>
    </citation>
    <scope>NUCLEOTIDE SEQUENCE [LARGE SCALE GENOMIC DNA]</scope>
    <source>
        <strain evidence="4 5">N1-3</strain>
    </source>
</reference>
<dbReference type="InterPro" id="IPR005814">
    <property type="entry name" value="Aminotrans_3"/>
</dbReference>
<proteinExistence type="inferred from homology"/>
<comment type="similarity">
    <text evidence="1 3">Belongs to the class-III pyridoxal-phosphate-dependent aminotransferase family.</text>
</comment>
<dbReference type="Gene3D" id="3.40.640.10">
    <property type="entry name" value="Type I PLP-dependent aspartate aminotransferase-like (Major domain)"/>
    <property type="match status" value="1"/>
</dbReference>
<dbReference type="InterPro" id="IPR015421">
    <property type="entry name" value="PyrdxlP-dep_Trfase_major"/>
</dbReference>
<dbReference type="EMBL" id="JBHEZY010000018">
    <property type="protein sequence ID" value="MFC1435362.1"/>
    <property type="molecule type" value="Genomic_DNA"/>
</dbReference>
<name>A0ABV6XB18_9ACTN</name>
<accession>A0ABV6XB18</accession>
<keyword evidence="4" id="KW-0032">Aminotransferase</keyword>
<dbReference type="PANTHER" id="PTHR43094:SF1">
    <property type="entry name" value="AMINOTRANSFERASE CLASS-III"/>
    <property type="match status" value="1"/>
</dbReference>
<dbReference type="Proteomes" id="UP001592530">
    <property type="component" value="Unassembled WGS sequence"/>
</dbReference>
<evidence type="ECO:0000256" key="3">
    <source>
        <dbReference type="RuleBase" id="RU003560"/>
    </source>
</evidence>